<dbReference type="Pfam" id="PF04325">
    <property type="entry name" value="DUF465"/>
    <property type="match status" value="1"/>
</dbReference>
<accession>A0ABV8QLI2</accession>
<reference evidence="2" key="1">
    <citation type="journal article" date="2019" name="Int. J. Syst. Evol. Microbiol.">
        <title>The Global Catalogue of Microorganisms (GCM) 10K type strain sequencing project: providing services to taxonomists for standard genome sequencing and annotation.</title>
        <authorList>
            <consortium name="The Broad Institute Genomics Platform"/>
            <consortium name="The Broad Institute Genome Sequencing Center for Infectious Disease"/>
            <person name="Wu L."/>
            <person name="Ma J."/>
        </authorList>
    </citation>
    <scope>NUCLEOTIDE SEQUENCE [LARGE SCALE GENOMIC DNA]</scope>
    <source>
        <strain evidence="2">CECT 7297</strain>
    </source>
</reference>
<evidence type="ECO:0000313" key="1">
    <source>
        <dbReference type="EMBL" id="MFC4260530.1"/>
    </source>
</evidence>
<proteinExistence type="predicted"/>
<dbReference type="EMBL" id="JBHSDI010000058">
    <property type="protein sequence ID" value="MFC4260530.1"/>
    <property type="molecule type" value="Genomic_DNA"/>
</dbReference>
<dbReference type="Gene3D" id="6.10.280.50">
    <property type="match status" value="1"/>
</dbReference>
<dbReference type="InterPro" id="IPR007420">
    <property type="entry name" value="DUF465"/>
</dbReference>
<gene>
    <name evidence="1" type="ORF">ACFOZ5_16040</name>
</gene>
<protein>
    <submittedName>
        <fullName evidence="1">YdcH family protein</fullName>
    </submittedName>
</protein>
<name>A0ABV8QLI2_9GAMM</name>
<evidence type="ECO:0000313" key="2">
    <source>
        <dbReference type="Proteomes" id="UP001595798"/>
    </source>
</evidence>
<dbReference type="Proteomes" id="UP001595798">
    <property type="component" value="Unassembled WGS sequence"/>
</dbReference>
<dbReference type="RefSeq" id="WP_379889138.1">
    <property type="nucleotide sequence ID" value="NZ_JBHSDI010000058.1"/>
</dbReference>
<organism evidence="1 2">
    <name type="scientific">Marinobacter lacisalsi</name>
    <dbReference type="NCBI Taxonomy" id="475979"/>
    <lineage>
        <taxon>Bacteria</taxon>
        <taxon>Pseudomonadati</taxon>
        <taxon>Pseudomonadota</taxon>
        <taxon>Gammaproteobacteria</taxon>
        <taxon>Pseudomonadales</taxon>
        <taxon>Marinobacteraceae</taxon>
        <taxon>Marinobacter</taxon>
    </lineage>
</organism>
<sequence length="85" mass="10019">MSLEKHDLIHEFPESKEAIHHLKTNNNHFAKLFEEYHEVDHSVHHFEGGAENTSDEHLEDLKKQRLNLKDQLSGMIREYESSLAK</sequence>
<keyword evidence="2" id="KW-1185">Reference proteome</keyword>
<dbReference type="InterPro" id="IPR038444">
    <property type="entry name" value="DUF465_sf"/>
</dbReference>
<comment type="caution">
    <text evidence="1">The sequence shown here is derived from an EMBL/GenBank/DDBJ whole genome shotgun (WGS) entry which is preliminary data.</text>
</comment>